<dbReference type="InterPro" id="IPR025447">
    <property type="entry name" value="DUF4192"/>
</dbReference>
<dbReference type="EMBL" id="QRCM01000001">
    <property type="protein sequence ID" value="TXG90932.1"/>
    <property type="molecule type" value="Genomic_DNA"/>
</dbReference>
<dbReference type="Proteomes" id="UP000471120">
    <property type="component" value="Unassembled WGS sequence"/>
</dbReference>
<evidence type="ECO:0000313" key="2">
    <source>
        <dbReference type="Proteomes" id="UP000471120"/>
    </source>
</evidence>
<organism evidence="1 2">
    <name type="scientific">Rhodococcus rhodnii</name>
    <dbReference type="NCBI Taxonomy" id="38312"/>
    <lineage>
        <taxon>Bacteria</taxon>
        <taxon>Bacillati</taxon>
        <taxon>Actinomycetota</taxon>
        <taxon>Actinomycetes</taxon>
        <taxon>Mycobacteriales</taxon>
        <taxon>Nocardiaceae</taxon>
        <taxon>Rhodococcus</taxon>
    </lineage>
</organism>
<name>A0A6P2CEZ4_9NOCA</name>
<sequence>MTAIPSVLAATVRGMTSHPDSRDRCTGPDPFAGTIVLDAPGAVFAALPALLGFRPDRSLLVLALGARGTSGTIDAVMRHDLSFDAAGGIDGAARGALAHFGAVCVRDGARAVIPVAVHPDLGAPGAAREAFADLAAVFEDVLAPSGVEVPAVLFAAAIGTGERWYAITGPEDDVRGDDLGGEDLRGGVQSDPRNSAVAAAHVFRGRPLRDSRRELENLLEPRPDAVAAAELARLREAARGSGGDTDAAEARYVLDTVRRHARGGVVHPGRWARAGAALTRHRVRDAMLAAIDRPGCDGFWLELARRLPGRERAEAATLVAFGAYVRGDGPLAGVALAAALDAYPGHRLAAMLDTSLHAGVRPEIVAELADVGRQVAADLGVMGDPADG</sequence>
<protein>
    <submittedName>
        <fullName evidence="1">DUF4192 domain-containing protein</fullName>
    </submittedName>
</protein>
<dbReference type="AlphaFoldDB" id="A0A6P2CEZ4"/>
<reference evidence="1 2" key="1">
    <citation type="submission" date="2018-07" db="EMBL/GenBank/DDBJ databases">
        <title>Genome sequence of Rhodococcus rhodnii ATCC 35071 from Rhodnius prolixus.</title>
        <authorList>
            <person name="Patel V."/>
            <person name="Vogel K.J."/>
        </authorList>
    </citation>
    <scope>NUCLEOTIDE SEQUENCE [LARGE SCALE GENOMIC DNA]</scope>
    <source>
        <strain evidence="1 2">ATCC 35071</strain>
    </source>
</reference>
<proteinExistence type="predicted"/>
<evidence type="ECO:0000313" key="1">
    <source>
        <dbReference type="EMBL" id="TXG90932.1"/>
    </source>
</evidence>
<gene>
    <name evidence="1" type="ORF">DW322_12740</name>
</gene>
<comment type="caution">
    <text evidence="1">The sequence shown here is derived from an EMBL/GenBank/DDBJ whole genome shotgun (WGS) entry which is preliminary data.</text>
</comment>
<accession>A0A6P2CEZ4</accession>
<dbReference type="Pfam" id="PF13830">
    <property type="entry name" value="DUF4192"/>
    <property type="match status" value="1"/>
</dbReference>